<sequence length="36" mass="4006">MIKNRSKRTGDGSDLWGRVSGENKSNDVEDEPAKND</sequence>
<evidence type="ECO:0000313" key="2">
    <source>
        <dbReference type="EMBL" id="QLI61967.1"/>
    </source>
</evidence>
<dbReference type="EMBL" id="MT318053">
    <property type="protein sequence ID" value="QLI61967.1"/>
    <property type="molecule type" value="mRNA"/>
</dbReference>
<feature type="compositionally biased region" description="Basic and acidic residues" evidence="1">
    <location>
        <begin position="24"/>
        <end position="36"/>
    </location>
</feature>
<evidence type="ECO:0000256" key="1">
    <source>
        <dbReference type="SAM" id="MobiDB-lite"/>
    </source>
</evidence>
<feature type="region of interest" description="Disordered" evidence="1">
    <location>
        <begin position="1"/>
        <end position="36"/>
    </location>
</feature>
<reference evidence="2" key="2">
    <citation type="submission" date="2020-04" db="EMBL/GenBank/DDBJ databases">
        <authorList>
            <person name="Yang Y."/>
        </authorList>
    </citation>
    <scope>NUCLEOTIDE SEQUENCE</scope>
</reference>
<reference evidence="2" key="1">
    <citation type="journal article" date="2020" name="PLoS ONE">
        <title>Identification of putative Type-I sex pheromone biosynthesis-related genes expressed in the female pheromone gland of Streltzoviella insularis.</title>
        <authorList>
            <person name="Yang Y"/>
            <person name="Tao J Zong.S."/>
        </authorList>
    </citation>
    <scope>NUCLEOTIDE SEQUENCE</scope>
</reference>
<organism evidence="2">
    <name type="scientific">Streltzoviella insularis</name>
    <dbReference type="NCBI Taxonomy" id="1206366"/>
    <lineage>
        <taxon>Eukaryota</taxon>
        <taxon>Metazoa</taxon>
        <taxon>Ecdysozoa</taxon>
        <taxon>Arthropoda</taxon>
        <taxon>Hexapoda</taxon>
        <taxon>Insecta</taxon>
        <taxon>Pterygota</taxon>
        <taxon>Neoptera</taxon>
        <taxon>Endopterygota</taxon>
        <taxon>Lepidoptera</taxon>
        <taxon>Glossata</taxon>
        <taxon>Ditrysia</taxon>
        <taxon>Cossoidea</taxon>
        <taxon>Cossidae</taxon>
        <taxon>Cossinae</taxon>
        <taxon>Streltzoviella</taxon>
    </lineage>
</organism>
<proteinExistence type="evidence at transcript level"/>
<dbReference type="AlphaFoldDB" id="A0A7D5YV48"/>
<name>A0A7D5YV48_9NEOP</name>
<protein>
    <submittedName>
        <fullName evidence="2">Desaturase 12</fullName>
    </submittedName>
</protein>
<accession>A0A7D5YV48</accession>